<dbReference type="Proteomes" id="UP001220324">
    <property type="component" value="Unassembled WGS sequence"/>
</dbReference>
<proteinExistence type="predicted"/>
<reference evidence="1 2" key="1">
    <citation type="journal article" date="2023" name="IMA Fungus">
        <title>Comparative genomic study of the Penicillium genus elucidates a diverse pangenome and 15 lateral gene transfer events.</title>
        <authorList>
            <person name="Petersen C."/>
            <person name="Sorensen T."/>
            <person name="Nielsen M.R."/>
            <person name="Sondergaard T.E."/>
            <person name="Sorensen J.L."/>
            <person name="Fitzpatrick D.A."/>
            <person name="Frisvad J.C."/>
            <person name="Nielsen K.L."/>
        </authorList>
    </citation>
    <scope>NUCLEOTIDE SEQUENCE [LARGE SCALE GENOMIC DNA]</scope>
    <source>
        <strain evidence="1 2">IBT 35679</strain>
    </source>
</reference>
<dbReference type="EMBL" id="JAQIZZ010000002">
    <property type="protein sequence ID" value="KAJ5552356.1"/>
    <property type="molecule type" value="Genomic_DNA"/>
</dbReference>
<evidence type="ECO:0000313" key="2">
    <source>
        <dbReference type="Proteomes" id="UP001220324"/>
    </source>
</evidence>
<evidence type="ECO:0000313" key="1">
    <source>
        <dbReference type="EMBL" id="KAJ5552356.1"/>
    </source>
</evidence>
<dbReference type="AlphaFoldDB" id="A0AAD6GJI8"/>
<sequence>MATQQQDGSRAVSGLADDYGFWSSKVVDCRLYRKFDSTSGYRGYPSFPAADTTHPRLISTDR</sequence>
<organism evidence="1 2">
    <name type="scientific">Penicillium frequentans</name>
    <dbReference type="NCBI Taxonomy" id="3151616"/>
    <lineage>
        <taxon>Eukaryota</taxon>
        <taxon>Fungi</taxon>
        <taxon>Dikarya</taxon>
        <taxon>Ascomycota</taxon>
        <taxon>Pezizomycotina</taxon>
        <taxon>Eurotiomycetes</taxon>
        <taxon>Eurotiomycetidae</taxon>
        <taxon>Eurotiales</taxon>
        <taxon>Aspergillaceae</taxon>
        <taxon>Penicillium</taxon>
    </lineage>
</organism>
<gene>
    <name evidence="1" type="ORF">N7494_001734</name>
</gene>
<comment type="caution">
    <text evidence="1">The sequence shown here is derived from an EMBL/GenBank/DDBJ whole genome shotgun (WGS) entry which is preliminary data.</text>
</comment>
<protein>
    <submittedName>
        <fullName evidence="1">Uncharacterized protein</fullName>
    </submittedName>
</protein>
<keyword evidence="2" id="KW-1185">Reference proteome</keyword>
<accession>A0AAD6GJI8</accession>
<name>A0AAD6GJI8_9EURO</name>